<dbReference type="AlphaFoldDB" id="A0A655Q070"/>
<accession>A0A655Q070</accession>
<reference evidence="1 2" key="1">
    <citation type="submission" date="2015-07" db="EMBL/GenBank/DDBJ databases">
        <authorList>
            <consortium name="Pathogen Informatics"/>
        </authorList>
    </citation>
    <scope>NUCLEOTIDE SEQUENCE [LARGE SCALE GENOMIC DNA]</scope>
    <source>
        <strain evidence="1 2">A51</strain>
    </source>
</reference>
<evidence type="ECO:0000313" key="2">
    <source>
        <dbReference type="Proteomes" id="UP000044806"/>
    </source>
</evidence>
<proteinExistence type="predicted"/>
<dbReference type="Proteomes" id="UP000044806">
    <property type="component" value="Unassembled WGS sequence"/>
</dbReference>
<evidence type="ECO:0000313" key="1">
    <source>
        <dbReference type="EMBL" id="CSA37194.1"/>
    </source>
</evidence>
<dbReference type="EMBL" id="CWOW01000006">
    <property type="protein sequence ID" value="CSA37194.1"/>
    <property type="molecule type" value="Genomic_DNA"/>
</dbReference>
<protein>
    <submittedName>
        <fullName evidence="1">Uncharacterized protein</fullName>
    </submittedName>
</protein>
<sequence length="73" mass="8783">MLMECAFHFRFSVFSFIQIAPELTFKYSRCHEGTLFSLTKRQLGNVLWCPFYDHITNIKYHITDCHHPLLFIQ</sequence>
<organism evidence="1 2">
    <name type="scientific">Vibrio cholerae</name>
    <dbReference type="NCBI Taxonomy" id="666"/>
    <lineage>
        <taxon>Bacteria</taxon>
        <taxon>Pseudomonadati</taxon>
        <taxon>Pseudomonadota</taxon>
        <taxon>Gammaproteobacteria</taxon>
        <taxon>Vibrionales</taxon>
        <taxon>Vibrionaceae</taxon>
        <taxon>Vibrio</taxon>
    </lineage>
</organism>
<gene>
    <name evidence="1" type="ORF">ERS013165_01405</name>
</gene>
<name>A0A655Q070_VIBCL</name>